<organism evidence="8 9">
    <name type="scientific">Tessaracoccus aquimaris</name>
    <dbReference type="NCBI Taxonomy" id="1332264"/>
    <lineage>
        <taxon>Bacteria</taxon>
        <taxon>Bacillati</taxon>
        <taxon>Actinomycetota</taxon>
        <taxon>Actinomycetes</taxon>
        <taxon>Propionibacteriales</taxon>
        <taxon>Propionibacteriaceae</taxon>
        <taxon>Tessaracoccus</taxon>
    </lineage>
</organism>
<evidence type="ECO:0000256" key="1">
    <source>
        <dbReference type="ARBA" id="ARBA00004613"/>
    </source>
</evidence>
<dbReference type="RefSeq" id="WP_077686526.1">
    <property type="nucleotide sequence ID" value="NZ_CP019606.1"/>
</dbReference>
<feature type="domain" description="DUF7927" evidence="7">
    <location>
        <begin position="2252"/>
        <end position="2387"/>
    </location>
</feature>
<proteinExistence type="predicted"/>
<feature type="compositionally biased region" description="Polar residues" evidence="4">
    <location>
        <begin position="2111"/>
        <end position="2132"/>
    </location>
</feature>
<evidence type="ECO:0000256" key="4">
    <source>
        <dbReference type="SAM" id="MobiDB-lite"/>
    </source>
</evidence>
<evidence type="ECO:0000256" key="5">
    <source>
        <dbReference type="SAM" id="Phobius"/>
    </source>
</evidence>
<dbReference type="GO" id="GO:0005975">
    <property type="term" value="P:carbohydrate metabolic process"/>
    <property type="evidence" value="ECO:0007669"/>
    <property type="project" value="UniProtKB-ARBA"/>
</dbReference>
<dbReference type="InterPro" id="IPR047589">
    <property type="entry name" value="DUF11_rpt"/>
</dbReference>
<evidence type="ECO:0000259" key="7">
    <source>
        <dbReference type="Pfam" id="PF25549"/>
    </source>
</evidence>
<feature type="domain" description="DUF7927" evidence="7">
    <location>
        <begin position="2117"/>
        <end position="2243"/>
    </location>
</feature>
<feature type="region of interest" description="Disordered" evidence="4">
    <location>
        <begin position="2090"/>
        <end position="2132"/>
    </location>
</feature>
<dbReference type="PANTHER" id="PTHR34819">
    <property type="entry name" value="LARGE CYSTEINE-RICH PERIPLASMIC PROTEIN OMCB"/>
    <property type="match status" value="1"/>
</dbReference>
<dbReference type="SUPFAM" id="SSF117074">
    <property type="entry name" value="Hypothetical protein PA1324"/>
    <property type="match status" value="1"/>
</dbReference>
<feature type="compositionally biased region" description="Pro residues" evidence="4">
    <location>
        <begin position="2510"/>
        <end position="2520"/>
    </location>
</feature>
<dbReference type="STRING" id="1332264.BW730_12505"/>
<reference evidence="9" key="1">
    <citation type="submission" date="2017-02" db="EMBL/GenBank/DDBJ databases">
        <title>Tessaracoccus aquaemaris sp. nov., isolated from the intestine of a Korean rockfish, Sebastes schlegelii, in a marine aquaculture pond.</title>
        <authorList>
            <person name="Tak E.J."/>
            <person name="Bae J.-W."/>
        </authorList>
    </citation>
    <scope>NUCLEOTIDE SEQUENCE [LARGE SCALE GENOMIC DNA]</scope>
    <source>
        <strain evidence="9">NSG39</strain>
    </source>
</reference>
<keyword evidence="5" id="KW-0472">Membrane</keyword>
<feature type="domain" description="DUF7927" evidence="7">
    <location>
        <begin position="1566"/>
        <end position="1701"/>
    </location>
</feature>
<feature type="domain" description="DUF7927" evidence="7">
    <location>
        <begin position="1428"/>
        <end position="1563"/>
    </location>
</feature>
<gene>
    <name evidence="8" type="ORF">BW730_12505</name>
</gene>
<feature type="compositionally biased region" description="Pro residues" evidence="4">
    <location>
        <begin position="2527"/>
        <end position="2537"/>
    </location>
</feature>
<dbReference type="InterPro" id="IPR051172">
    <property type="entry name" value="Chlamydia_OmcB"/>
</dbReference>
<dbReference type="Gene3D" id="2.60.40.10">
    <property type="entry name" value="Immunoglobulins"/>
    <property type="match status" value="1"/>
</dbReference>
<sequence length="2573" mass="267865">MTIDAAGVNNNAYIAPTATSGDNDFTRVAGNGNAQKSVSAAIPEGTTALELNALVYPTWSTDVIALNDPDGYDGKAIYTGTGPFDANDDPGNDSGNGNDIVRNGDVVNYNWSVVSKAELDTGSTFNGWFEQTLTPKDGAVVTFGELPTACVAATSTITALPSGTILQPRVAPPAGTTSVVLKCDLGTISEDTAQKTVATQAFVTSASPNGSSFDTSVRTYGATSDGVTTARPDGPEDFGPFKITAVPRYDLEKQRPWTYPLGQKNVNGVTKFGWEILYSVQISTDRKVGVEAFEQPVTFEDSLWGLSNDGAATMQPDFPWEITSCQPNTGNQAVGPGPTTVYGKIGGRNQSNNGNTTADDSVRDSGTCAFSRVGDPDTGNYEFTLSGIDASGATYPTKNVEGNPLPANKFYVASYAIKVFIPYEAIDAMDGIEGNGIGSAKLGNRVGNFDPTGLSGVSNYGTGNEPGYCQPGPNTDAATKCDKMPNNTQSNNVSPTLAELTISPGSWGKVLSNPRGTWLFRNAALPESANTLGDGAGQVQPGQTYASVITAKISLDTQNLQMCDVWDGSMMKLDLLRNIPGDNVSTGPVWNDLYSAAVEIPQGRADPDRAKMPAFQDNVTIKYAHVDYGSDDPNNGSFDSATNRWKGTWTTQKAAAGTNIACGNPNVTWYDNPADVPGGIDGVNAAWLQTKPGYTQLNSTSFQWMIGLQQRNTYYGGPHAGQEIPELTVAANFANLKSDTFGNWKPVNDYLPGAGNTDGKTVASENGSTMGDRWTLVRARLAITKHTIDGTVNGADATGASAIGNTGSAKAGTPVIWQIDPSLSAASDAPAPVDNVVVTDILPKGAEYDPAATAAIAGNTAPSSYTVNPDGTTTLVWNLGTRTPNQPLGPLKVVTHVDPLLPNNTSLTNKTEVRADGIVYYKSAHYDDHTVTVIQPGSLQLKKSVDQVLDLQDKDQVYTLQVRNFGETLRVAAPTIIDVLPYNGDATNDANVNRNPASDFAGTTKLDAPPQVFWFDGTTPATGTFYYTTIDPKLVPQDLNADTDPSIWSTTFTTDATAWKFVAAQGLDFAGTGVKSGLQFKFKMNQADNAAGDLYVNRFTAFSDTFKNEATGVYQVLTSNQVMVRVVGFSLGDLIWFDANNDGKLTPGVDTTAPEGVKVDVYKADGTLAGSVTTNKDGRWVINDLPEGDYYAVIPAAEFAAGGKLAGYVAQTVGYQADPNTDKNEGDDHNGAPFEGGMKTGNIHLSATVNGSTITGNEPLNDNTGNMPVTPGTTDGFTNFTLDMALKAVPGYEFTKTADPASGTDVVKGDTITYTVVGKNTGKTPLAVEITDDLAEVLAYAEGNALTGAPTATIGTTAAAAPTVDGTTLTWTGNLKPGETVTLKYTITVGEGHEGKIVNNKANSTATPPYDPPITPPEVVTEHPIPGYTFTKTADPKSGTDVVKGDTITYTLTGTNTGATALDPVVVNDDLTNVVAFADITTAPAAVIVKDGAETPATAPTVTDGKLVWNGKLAVGESVKITYTVTVKAGFEGKTINNKANSTATPPTTPPITPPEVTTEHPIPGYDFTKSANPASGTSVQADDTITYTLTGTNTGATALDPVVVNDDLTNVVAFADITTAPAAVIVKDGAETPATAPTVTDGKLVWNGKLAVGESVKITYTVTVKAGFEGKTINNKANSTATPPTTPPITPPEVTTEHPIPGYDFTKSADPKSGSLVNPGDTITYTLTGTNTGATALDPVVVNDDLSKVLDNATMTTAPAAVIIDKDGAETPATAPTVDGTKVAWTGKLAIGEKVVITYTVTINEGADKDAVVVNNHASSSATPPTGPPITPPDVTTEHPVPGYDFTKTSDPVSGTTVQPGGTITYTLTGTNTGATVLDPVVINDDLSKVLNNAAMTVQPVATIEGADSVPQPVVDGTKVTWTGKLEVGQKVVITYTVKVNEGTDKGAVVINNHASSEATPPTGPPITPPDVTTEHPVPGYDFTKTSDPVSGTAVNPGMTITYTLTGENTGATILDPVVINDDLSKVLDNAALTVQPVATIEGADSVPQPVVDGTKVTWTGKLEVGQLVVITYTVTLNDDAKGVVVNNHASSEATPPGEPPITPPDVTTEHPTPNYEFTKTSDPESGTAVNPGDTITYTVTGNNTGKTVLDPVVINDDMSKVLNNAKLTVNPVATIEGVDDVPQPTVEGTKISWTGKLEVGQKVVITYTVTLNDDAEGVIVNNHASSSATPPGLPPITPPDVEVWHPTPGYTFNKTADPVSGSTVVAGDTITYTLTGSNFGETVLDPVVINDDLANVTAHATLQGDPVATIVTSDGESEAAKPTLDGTKLTWTGTLQKGEQVVITYKVKVNEGQEGKIINNRASSTATPPVGPPITPPEVTTEHPIPGYTFTKTSDPKSGSTVNRGEKITYTLTGTNTGATVLDPVVVTDDLSKVLNVTTLSGAPVAKIVDADGNETAAAAPTLTGTTMSWKGVLQVGQKVVITYAVTVNSDAPATKVNNHAESSATPPGVPTITPPPVETEHNVPPAPVNPPKPPLPNVGSTVTVGLLVVAFAALLAGGVLVLRGRRRTHS</sequence>
<keyword evidence="9" id="KW-1185">Reference proteome</keyword>
<protein>
    <recommendedName>
        <fullName evidence="10">Gram-positive cocci surface proteins LPxTG domain-containing protein</fullName>
    </recommendedName>
</protein>
<keyword evidence="2" id="KW-0964">Secreted</keyword>
<dbReference type="InterPro" id="IPR013783">
    <property type="entry name" value="Ig-like_fold"/>
</dbReference>
<feature type="compositionally biased region" description="Polar residues" evidence="4">
    <location>
        <begin position="348"/>
        <end position="359"/>
    </location>
</feature>
<dbReference type="GO" id="GO:0005576">
    <property type="term" value="C:extracellular region"/>
    <property type="evidence" value="ECO:0007669"/>
    <property type="project" value="UniProtKB-SubCell"/>
</dbReference>
<feature type="domain" description="DUF7927" evidence="7">
    <location>
        <begin position="1845"/>
        <end position="1979"/>
    </location>
</feature>
<keyword evidence="3" id="KW-0732">Signal</keyword>
<evidence type="ECO:0008006" key="10">
    <source>
        <dbReference type="Google" id="ProtNLM"/>
    </source>
</evidence>
<feature type="domain" description="SD-repeat containing protein B" evidence="6">
    <location>
        <begin position="1130"/>
        <end position="1194"/>
    </location>
</feature>
<evidence type="ECO:0000256" key="3">
    <source>
        <dbReference type="ARBA" id="ARBA00022729"/>
    </source>
</evidence>
<name>A0A1Q2CQ89_9ACTN</name>
<comment type="subcellular location">
    <subcellularLocation>
        <location evidence="1">Secreted</location>
    </subcellularLocation>
</comment>
<dbReference type="Pfam" id="PF25549">
    <property type="entry name" value="DUF7927"/>
    <property type="match status" value="9"/>
</dbReference>
<feature type="region of interest" description="Disordered" evidence="4">
    <location>
        <begin position="1818"/>
        <end position="1857"/>
    </location>
</feature>
<dbReference type="InterPro" id="IPR057687">
    <property type="entry name" value="DUF7927"/>
</dbReference>
<feature type="domain" description="DUF7927" evidence="7">
    <location>
        <begin position="1292"/>
        <end position="1425"/>
    </location>
</feature>
<dbReference type="Pfam" id="PF17210">
    <property type="entry name" value="SdrD_B"/>
    <property type="match status" value="1"/>
</dbReference>
<feature type="region of interest" description="Disordered" evidence="4">
    <location>
        <begin position="2363"/>
        <end position="2405"/>
    </location>
</feature>
<evidence type="ECO:0000259" key="6">
    <source>
        <dbReference type="Pfam" id="PF17210"/>
    </source>
</evidence>
<feature type="region of interest" description="Disordered" evidence="4">
    <location>
        <begin position="344"/>
        <end position="364"/>
    </location>
</feature>
<evidence type="ECO:0000313" key="9">
    <source>
        <dbReference type="Proteomes" id="UP000188145"/>
    </source>
</evidence>
<feature type="region of interest" description="Disordered" evidence="4">
    <location>
        <begin position="1537"/>
        <end position="1559"/>
    </location>
</feature>
<feature type="compositionally biased region" description="Low complexity" evidence="4">
    <location>
        <begin position="2379"/>
        <end position="2388"/>
    </location>
</feature>
<feature type="region of interest" description="Disordered" evidence="4">
    <location>
        <begin position="2500"/>
        <end position="2537"/>
    </location>
</feature>
<feature type="region of interest" description="Disordered" evidence="4">
    <location>
        <begin position="1956"/>
        <end position="1976"/>
    </location>
</feature>
<dbReference type="NCBIfam" id="TIGR01451">
    <property type="entry name" value="B_ant_repeat"/>
    <property type="match status" value="1"/>
</dbReference>
<feature type="transmembrane region" description="Helical" evidence="5">
    <location>
        <begin position="2545"/>
        <end position="2565"/>
    </location>
</feature>
<evidence type="ECO:0000313" key="8">
    <source>
        <dbReference type="EMBL" id="AQP48200.1"/>
    </source>
</evidence>
<feature type="domain" description="DUF7927" evidence="7">
    <location>
        <begin position="1704"/>
        <end position="1842"/>
    </location>
</feature>
<feature type="domain" description="DUF7927" evidence="7">
    <location>
        <begin position="2390"/>
        <end position="2525"/>
    </location>
</feature>
<feature type="region of interest" description="Disordered" evidence="4">
    <location>
        <begin position="1676"/>
        <end position="1695"/>
    </location>
</feature>
<dbReference type="Proteomes" id="UP000188145">
    <property type="component" value="Chromosome"/>
</dbReference>
<feature type="compositionally biased region" description="Polar residues" evidence="4">
    <location>
        <begin position="2392"/>
        <end position="2405"/>
    </location>
</feature>
<dbReference type="NCBIfam" id="TIGR04226">
    <property type="entry name" value="RrgB_K2N_iso_D2"/>
    <property type="match status" value="4"/>
</dbReference>
<dbReference type="InterPro" id="IPR033764">
    <property type="entry name" value="Sdr_B"/>
</dbReference>
<accession>A0A1Q2CQ89</accession>
<keyword evidence="5" id="KW-0812">Transmembrane</keyword>
<dbReference type="Gene3D" id="2.60.40.740">
    <property type="match status" value="9"/>
</dbReference>
<dbReference type="KEGG" id="tes:BW730_12505"/>
<evidence type="ECO:0000256" key="2">
    <source>
        <dbReference type="ARBA" id="ARBA00022525"/>
    </source>
</evidence>
<dbReference type="OrthoDB" id="3714971at2"/>
<dbReference type="InterPro" id="IPR026466">
    <property type="entry name" value="Fim_isopep_form_D2_dom"/>
</dbReference>
<dbReference type="EMBL" id="CP019606">
    <property type="protein sequence ID" value="AQP48200.1"/>
    <property type="molecule type" value="Genomic_DNA"/>
</dbReference>
<feature type="domain" description="DUF7927" evidence="7">
    <location>
        <begin position="1982"/>
        <end position="2113"/>
    </location>
</feature>
<feature type="compositionally biased region" description="Polar residues" evidence="4">
    <location>
        <begin position="1848"/>
        <end position="1857"/>
    </location>
</feature>
<keyword evidence="5" id="KW-1133">Transmembrane helix</keyword>